<evidence type="ECO:0000313" key="1">
    <source>
        <dbReference type="EMBL" id="CAF0752504.1"/>
    </source>
</evidence>
<gene>
    <name evidence="1" type="ORF">OXX778_LOCUS3993</name>
</gene>
<keyword evidence="2" id="KW-1185">Reference proteome</keyword>
<protein>
    <submittedName>
        <fullName evidence="1">Uncharacterized protein</fullName>
    </submittedName>
</protein>
<proteinExistence type="predicted"/>
<organism evidence="1 2">
    <name type="scientific">Brachionus calyciflorus</name>
    <dbReference type="NCBI Taxonomy" id="104777"/>
    <lineage>
        <taxon>Eukaryota</taxon>
        <taxon>Metazoa</taxon>
        <taxon>Spiralia</taxon>
        <taxon>Gnathifera</taxon>
        <taxon>Rotifera</taxon>
        <taxon>Eurotatoria</taxon>
        <taxon>Monogononta</taxon>
        <taxon>Pseudotrocha</taxon>
        <taxon>Ploima</taxon>
        <taxon>Brachionidae</taxon>
        <taxon>Brachionus</taxon>
    </lineage>
</organism>
<comment type="caution">
    <text evidence="1">The sequence shown here is derived from an EMBL/GenBank/DDBJ whole genome shotgun (WGS) entry which is preliminary data.</text>
</comment>
<sequence>MIDPGNFLAKIKQESQEIFEKYSEIGNEISDCRNLTHDLDPALTEFTDSNEKVIENINNLIKMKREKINKVNLVNYCGIIDPTSEIDGCGRSNSIYVAKYGNSHIRKSKIINPYGALSQKYHQEMLNVQKKKLLEYTNSYIKPMDLNQLRKNQ</sequence>
<dbReference type="EMBL" id="CAJNOC010000377">
    <property type="protein sequence ID" value="CAF0752504.1"/>
    <property type="molecule type" value="Genomic_DNA"/>
</dbReference>
<dbReference type="AlphaFoldDB" id="A0A813PLE6"/>
<dbReference type="OrthoDB" id="10401494at2759"/>
<name>A0A813PLE6_9BILA</name>
<dbReference type="Proteomes" id="UP000663879">
    <property type="component" value="Unassembled WGS sequence"/>
</dbReference>
<reference evidence="1" key="1">
    <citation type="submission" date="2021-02" db="EMBL/GenBank/DDBJ databases">
        <authorList>
            <person name="Nowell W R."/>
        </authorList>
    </citation>
    <scope>NUCLEOTIDE SEQUENCE</scope>
    <source>
        <strain evidence="1">Ploen Becks lab</strain>
    </source>
</reference>
<accession>A0A813PLE6</accession>
<evidence type="ECO:0000313" key="2">
    <source>
        <dbReference type="Proteomes" id="UP000663879"/>
    </source>
</evidence>